<dbReference type="NCBIfam" id="TIGR02937">
    <property type="entry name" value="sigma70-ECF"/>
    <property type="match status" value="1"/>
</dbReference>
<dbReference type="Gene3D" id="1.10.10.10">
    <property type="entry name" value="Winged helix-like DNA-binding domain superfamily/Winged helix DNA-binding domain"/>
    <property type="match status" value="3"/>
</dbReference>
<evidence type="ECO:0000256" key="4">
    <source>
        <dbReference type="ARBA" id="ARBA00023163"/>
    </source>
</evidence>
<dbReference type="GO" id="GO:0006275">
    <property type="term" value="P:regulation of DNA replication"/>
    <property type="evidence" value="ECO:0007669"/>
    <property type="project" value="InterPro"/>
</dbReference>
<evidence type="ECO:0000313" key="7">
    <source>
        <dbReference type="EMBL" id="OHA20204.1"/>
    </source>
</evidence>
<evidence type="ECO:0000313" key="8">
    <source>
        <dbReference type="Proteomes" id="UP000178121"/>
    </source>
</evidence>
<dbReference type="PRINTS" id="PR00046">
    <property type="entry name" value="SIGMA70FCT"/>
</dbReference>
<dbReference type="InterPro" id="IPR013324">
    <property type="entry name" value="RNA_pol_sigma_r3/r4-like"/>
</dbReference>
<dbReference type="InterPro" id="IPR050239">
    <property type="entry name" value="Sigma-70_RNA_pol_init_factors"/>
</dbReference>
<dbReference type="Gene3D" id="1.10.1750.10">
    <property type="match status" value="2"/>
</dbReference>
<dbReference type="InterPro" id="IPR007630">
    <property type="entry name" value="RNA_pol_sigma70_r4"/>
</dbReference>
<protein>
    <recommendedName>
        <fullName evidence="6">RNA polymerase sigma-70 domain-containing protein</fullName>
    </recommendedName>
</protein>
<accession>A0A1G2M8X9</accession>
<dbReference type="PANTHER" id="PTHR30603">
    <property type="entry name" value="RNA POLYMERASE SIGMA FACTOR RPO"/>
    <property type="match status" value="1"/>
</dbReference>
<evidence type="ECO:0000256" key="2">
    <source>
        <dbReference type="ARBA" id="ARBA00023082"/>
    </source>
</evidence>
<dbReference type="SUPFAM" id="SSF88946">
    <property type="entry name" value="Sigma2 domain of RNA polymerase sigma factors"/>
    <property type="match status" value="1"/>
</dbReference>
<dbReference type="AlphaFoldDB" id="A0A1G2M8X9"/>
<feature type="domain" description="RNA polymerase sigma-70" evidence="6">
    <location>
        <begin position="273"/>
        <end position="286"/>
    </location>
</feature>
<dbReference type="GO" id="GO:0005524">
    <property type="term" value="F:ATP binding"/>
    <property type="evidence" value="ECO:0007669"/>
    <property type="project" value="InterPro"/>
</dbReference>
<dbReference type="CDD" id="cd06571">
    <property type="entry name" value="Bac_DnaA_C"/>
    <property type="match status" value="1"/>
</dbReference>
<dbReference type="InterPro" id="IPR013159">
    <property type="entry name" value="DnaA_C"/>
</dbReference>
<keyword evidence="4" id="KW-0804">Transcription</keyword>
<dbReference type="Pfam" id="PF08299">
    <property type="entry name" value="Bac_DnaA_C"/>
    <property type="match status" value="1"/>
</dbReference>
<keyword evidence="2" id="KW-0731">Sigma factor</keyword>
<evidence type="ECO:0000259" key="6">
    <source>
        <dbReference type="PROSITE" id="PS00715"/>
    </source>
</evidence>
<dbReference type="GO" id="GO:0016987">
    <property type="term" value="F:sigma factor activity"/>
    <property type="evidence" value="ECO:0007669"/>
    <property type="project" value="UniProtKB-KW"/>
</dbReference>
<comment type="caution">
    <text evidence="7">The sequence shown here is derived from an EMBL/GenBank/DDBJ whole genome shotgun (WGS) entry which is preliminary data.</text>
</comment>
<dbReference type="SUPFAM" id="SSF48295">
    <property type="entry name" value="TrpR-like"/>
    <property type="match status" value="2"/>
</dbReference>
<dbReference type="PROSITE" id="PS00715">
    <property type="entry name" value="SIGMA70_1"/>
    <property type="match status" value="1"/>
</dbReference>
<dbReference type="EMBL" id="MHRI01000034">
    <property type="protein sequence ID" value="OHA20204.1"/>
    <property type="molecule type" value="Genomic_DNA"/>
</dbReference>
<proteinExistence type="predicted"/>
<keyword evidence="1" id="KW-0805">Transcription regulation</keyword>
<keyword evidence="3" id="KW-0238">DNA-binding</keyword>
<dbReference type="InterPro" id="IPR014284">
    <property type="entry name" value="RNA_pol_sigma-70_dom"/>
</dbReference>
<evidence type="ECO:0000256" key="1">
    <source>
        <dbReference type="ARBA" id="ARBA00023015"/>
    </source>
</evidence>
<dbReference type="Pfam" id="PF04542">
    <property type="entry name" value="Sigma70_r2"/>
    <property type="match status" value="1"/>
</dbReference>
<dbReference type="InterPro" id="IPR007624">
    <property type="entry name" value="RNA_pol_sigma70_r3"/>
</dbReference>
<evidence type="ECO:0000256" key="5">
    <source>
        <dbReference type="SAM" id="MobiDB-lite"/>
    </source>
</evidence>
<dbReference type="Gene3D" id="1.10.601.10">
    <property type="entry name" value="RNA Polymerase Primary Sigma Factor"/>
    <property type="match status" value="1"/>
</dbReference>
<dbReference type="InterPro" id="IPR010921">
    <property type="entry name" value="Trp_repressor/repl_initiator"/>
</dbReference>
<dbReference type="SUPFAM" id="SSF88659">
    <property type="entry name" value="Sigma3 and sigma4 domains of RNA polymerase sigma factors"/>
    <property type="match status" value="3"/>
</dbReference>
<feature type="region of interest" description="Disordered" evidence="5">
    <location>
        <begin position="132"/>
        <end position="156"/>
    </location>
</feature>
<dbReference type="Pfam" id="PF04545">
    <property type="entry name" value="Sigma70_r4"/>
    <property type="match status" value="1"/>
</dbReference>
<gene>
    <name evidence="7" type="ORF">A2849_04110</name>
</gene>
<dbReference type="InterPro" id="IPR013325">
    <property type="entry name" value="RNA_pol_sigma_r2"/>
</dbReference>
<dbReference type="GO" id="GO:0006352">
    <property type="term" value="P:DNA-templated transcription initiation"/>
    <property type="evidence" value="ECO:0007669"/>
    <property type="project" value="InterPro"/>
</dbReference>
<dbReference type="InterPro" id="IPR000943">
    <property type="entry name" value="RNA_pol_sigma70"/>
</dbReference>
<dbReference type="GO" id="GO:0006270">
    <property type="term" value="P:DNA replication initiation"/>
    <property type="evidence" value="ECO:0007669"/>
    <property type="project" value="InterPro"/>
</dbReference>
<dbReference type="PANTHER" id="PTHR30603:SF47">
    <property type="entry name" value="RNA POLYMERASE SIGMA FACTOR SIGD, CHLOROPLASTIC"/>
    <property type="match status" value="1"/>
</dbReference>
<name>A0A1G2M8X9_9BACT</name>
<reference evidence="7 8" key="1">
    <citation type="journal article" date="2016" name="Nat. Commun.">
        <title>Thousands of microbial genomes shed light on interconnected biogeochemical processes in an aquifer system.</title>
        <authorList>
            <person name="Anantharaman K."/>
            <person name="Brown C.T."/>
            <person name="Hug L.A."/>
            <person name="Sharon I."/>
            <person name="Castelle C.J."/>
            <person name="Probst A.J."/>
            <person name="Thomas B.C."/>
            <person name="Singh A."/>
            <person name="Wilkins M.J."/>
            <person name="Karaoz U."/>
            <person name="Brodie E.L."/>
            <person name="Williams K.H."/>
            <person name="Hubbard S.S."/>
            <person name="Banfield J.F."/>
        </authorList>
    </citation>
    <scope>NUCLEOTIDE SEQUENCE [LARGE SCALE GENOMIC DNA]</scope>
</reference>
<dbReference type="InterPro" id="IPR036388">
    <property type="entry name" value="WH-like_DNA-bd_sf"/>
</dbReference>
<evidence type="ECO:0000256" key="3">
    <source>
        <dbReference type="ARBA" id="ARBA00023125"/>
    </source>
</evidence>
<dbReference type="Proteomes" id="UP000178121">
    <property type="component" value="Unassembled WGS sequence"/>
</dbReference>
<dbReference type="SMART" id="SM00760">
    <property type="entry name" value="Bac_DnaA_C"/>
    <property type="match status" value="1"/>
</dbReference>
<sequence>MTHRSSVSQELGVKPTIKSIRVRAKGVNGTVILAHDADSKESRPQYAGEGHVSPLLNAQLLWEQGLVPDALGILLAAKAKGHISPQQIGALIPAEISRDNAKLRTTMRWIIQLLRAINVKIVIGEVHYKKPESQSPETSYSRRSESPSSNRGKLPALFNSTGINYAVSEGPSKEALLEMEEDKEAEGEESKRADSNGEFIPKFIFDSESGVSNPYYRAVKDHKFLKHQDLLELARRWHMHGDYEARNTIVVHNLRLSMKIAAHYVGRGLDYDDLVQEGNIGLMVAAERFNPEPGFHFTTYATWWVRSKITTAIRDQRDTIRSPAHVHEAYNKVLKITCELAAELQREPTLEEVAARAELEIDKVKKILHQLKVPVVSLEELAYSASSKDSDVTIGDHIIDNWFPSAVTALEAKEDLERASLTIRTLLATIKALPISEKAKTAFSMYYGLDGHPEGATLESIAETSGFGVTRERIGQMNAKVWKKLAEFGVSMNDEKLVAAITRVHDLENIVGNEADLSPLTEAMVLNQVSSVFHDSGGNDGELVPADSVTITRRPQANLEKVAPGTLATEDIIRVVGEAYGVTPEIILGDSKPKEVVWVRWVCTYILREKLELSFPKIGQLLHYSEHSVTMYGYRQLVSAMERDPSVKDDIEKIIALCGLRPEKPVDPEQVARAAESANKAASPIVDQVLTFTSQAFEVEKASLFQKFLRSIDPAVARAQSARNFAMYILRTDFAVQCQEVAEIFGISNYGRVSHIHSEVIEKVKTDADLQAKLALIRGQYSLDAYGGNLVQLKQCQKTLFPKQVEEMKSIVEEVVTPFKAKVQRLHAKLEALDVPDRHKEILRLRFNGDPTKETPTYEALGQTYDITRERVRQILVTTMERLTPTLEPSDVDLMVGYTQEFEKVRLVVELQNL</sequence>
<organism evidence="7 8">
    <name type="scientific">Candidatus Taylorbacteria bacterium RIFCSPHIGHO2_01_FULL_51_15</name>
    <dbReference type="NCBI Taxonomy" id="1802304"/>
    <lineage>
        <taxon>Bacteria</taxon>
        <taxon>Candidatus Tayloriibacteriota</taxon>
    </lineage>
</organism>
<dbReference type="Pfam" id="PF04539">
    <property type="entry name" value="Sigma70_r3"/>
    <property type="match status" value="1"/>
</dbReference>
<dbReference type="GO" id="GO:0043565">
    <property type="term" value="F:sequence-specific DNA binding"/>
    <property type="evidence" value="ECO:0007669"/>
    <property type="project" value="InterPro"/>
</dbReference>
<dbReference type="InterPro" id="IPR007627">
    <property type="entry name" value="RNA_pol_sigma70_r2"/>
</dbReference>